<dbReference type="InterPro" id="IPR042197">
    <property type="entry name" value="Apaf_helical"/>
</dbReference>
<dbReference type="Pfam" id="PF01582">
    <property type="entry name" value="TIR"/>
    <property type="match status" value="1"/>
</dbReference>
<feature type="transmembrane region" description="Helical" evidence="4">
    <location>
        <begin position="26"/>
        <end position="49"/>
    </location>
</feature>
<dbReference type="FunFam" id="3.40.50.10140:FF:000007">
    <property type="entry name" value="Disease resistance protein (TIR-NBS-LRR class)"/>
    <property type="match status" value="1"/>
</dbReference>
<keyword evidence="1" id="KW-0433">Leucine-rich repeat</keyword>
<proteinExistence type="predicted"/>
<dbReference type="Pfam" id="PF23282">
    <property type="entry name" value="WHD_ROQ1"/>
    <property type="match status" value="1"/>
</dbReference>
<dbReference type="InterPro" id="IPR027417">
    <property type="entry name" value="P-loop_NTPase"/>
</dbReference>
<dbReference type="Pfam" id="PF00931">
    <property type="entry name" value="NB-ARC"/>
    <property type="match status" value="1"/>
</dbReference>
<comment type="caution">
    <text evidence="6">The sequence shown here is derived from an EMBL/GenBank/DDBJ whole genome shotgun (WGS) entry which is preliminary data.</text>
</comment>
<dbReference type="Gene3D" id="3.80.10.10">
    <property type="entry name" value="Ribonuclease Inhibitor"/>
    <property type="match status" value="2"/>
</dbReference>
<dbReference type="EMBL" id="JARYMX010000003">
    <property type="protein sequence ID" value="KAJ9558560.1"/>
    <property type="molecule type" value="Genomic_DNA"/>
</dbReference>
<keyword evidence="7" id="KW-1185">Reference proteome</keyword>
<gene>
    <name evidence="6" type="ORF">OSB04_013174</name>
</gene>
<evidence type="ECO:0000256" key="4">
    <source>
        <dbReference type="SAM" id="Phobius"/>
    </source>
</evidence>
<protein>
    <recommendedName>
        <fullName evidence="5">TIR domain-containing protein</fullName>
    </recommendedName>
</protein>
<evidence type="ECO:0000256" key="1">
    <source>
        <dbReference type="ARBA" id="ARBA00022614"/>
    </source>
</evidence>
<keyword evidence="4" id="KW-0472">Membrane</keyword>
<dbReference type="InterPro" id="IPR000157">
    <property type="entry name" value="TIR_dom"/>
</dbReference>
<accession>A0AA38WN42</accession>
<dbReference type="PANTHER" id="PTHR11017">
    <property type="entry name" value="LEUCINE-RICH REPEAT-CONTAINING PROTEIN"/>
    <property type="match status" value="1"/>
</dbReference>
<dbReference type="AlphaFoldDB" id="A0AA38WN42"/>
<evidence type="ECO:0000256" key="2">
    <source>
        <dbReference type="ARBA" id="ARBA00022737"/>
    </source>
</evidence>
<dbReference type="PANTHER" id="PTHR11017:SF313">
    <property type="entry name" value="TIR DOMAIN, P-LOOP CONTAINING NUCLEOSIDE TRIPHOSPHATE HYDROLASE"/>
    <property type="match status" value="1"/>
</dbReference>
<dbReference type="InterPro" id="IPR044974">
    <property type="entry name" value="Disease_R_plants"/>
</dbReference>
<dbReference type="Proteomes" id="UP001172457">
    <property type="component" value="Chromosome 3"/>
</dbReference>
<organism evidence="6 7">
    <name type="scientific">Centaurea solstitialis</name>
    <name type="common">yellow star-thistle</name>
    <dbReference type="NCBI Taxonomy" id="347529"/>
    <lineage>
        <taxon>Eukaryota</taxon>
        <taxon>Viridiplantae</taxon>
        <taxon>Streptophyta</taxon>
        <taxon>Embryophyta</taxon>
        <taxon>Tracheophyta</taxon>
        <taxon>Spermatophyta</taxon>
        <taxon>Magnoliopsida</taxon>
        <taxon>eudicotyledons</taxon>
        <taxon>Gunneridae</taxon>
        <taxon>Pentapetalae</taxon>
        <taxon>asterids</taxon>
        <taxon>campanulids</taxon>
        <taxon>Asterales</taxon>
        <taxon>Asteraceae</taxon>
        <taxon>Carduoideae</taxon>
        <taxon>Cardueae</taxon>
        <taxon>Centaureinae</taxon>
        <taxon>Centaurea</taxon>
    </lineage>
</organism>
<evidence type="ECO:0000256" key="3">
    <source>
        <dbReference type="ARBA" id="ARBA00023027"/>
    </source>
</evidence>
<dbReference type="SUPFAM" id="SSF52058">
    <property type="entry name" value="L domain-like"/>
    <property type="match status" value="1"/>
</dbReference>
<dbReference type="GO" id="GO:0006952">
    <property type="term" value="P:defense response"/>
    <property type="evidence" value="ECO:0007669"/>
    <property type="project" value="InterPro"/>
</dbReference>
<dbReference type="InterPro" id="IPR058192">
    <property type="entry name" value="WHD_ROQ1-like"/>
</dbReference>
<keyword evidence="3" id="KW-0520">NAD</keyword>
<evidence type="ECO:0000313" key="7">
    <source>
        <dbReference type="Proteomes" id="UP001172457"/>
    </source>
</evidence>
<dbReference type="SUPFAM" id="SSF52540">
    <property type="entry name" value="P-loop containing nucleoside triphosphate hydrolases"/>
    <property type="match status" value="1"/>
</dbReference>
<dbReference type="SMART" id="SM00255">
    <property type="entry name" value="TIR"/>
    <property type="match status" value="1"/>
</dbReference>
<dbReference type="Gene3D" id="1.10.8.430">
    <property type="entry name" value="Helical domain of apoptotic protease-activating factors"/>
    <property type="match status" value="1"/>
</dbReference>
<evidence type="ECO:0000313" key="6">
    <source>
        <dbReference type="EMBL" id="KAJ9558560.1"/>
    </source>
</evidence>
<keyword evidence="4" id="KW-0812">Transmembrane</keyword>
<sequence length="1229" mass="139738">MKLQDWIIASITSNHFYKKTSNSSSFFFISISPTINNFWLDLLFVYVIINPDYLPKSFTMDLSSQFLEGSSSSTHDDRYDVFLSFRGLDTRLNFTDHLYKALVDANITTFLDDEEIETGEELKPELVSAIKASRASIIVLSENYASSTWCLDELVLILEQHRNSGLIVIPIFYHVKPTDVRKQQSSFGDAMAEHKQRMEAERNAEEKGKLAEKMEAWKKALVQVANLKGKDAKGRLEAELIEEVVKDINHRLGLHLRGDRPPLIGVDSSIKTIATWLKDGSLHTIDVLIIFGISGIGKTSLAEYVYELHHHVFDRSSFVKDISRSLDTKFNGIVDLQKQLCEDLSKQRLKDLSTQRLQGHDVSECISNIANTLAHKKVFLVLDDIDSSEQLDLLLGSKDFHPGSKVIITTKDVSLIENCALFDAKVPQKHTELALQGLNWADSLKLFCIHAFICNNPKEGYEEVSKELVGYCAGHPLTLEVLGKLLRNQDVAYWEKHIRKLKAKKVSLINDVLRMSFDSLAYENDKELFKHIACFFVGEDRNSTETILRECGIRTLHGFSNLIERCLLMIGPNNELAMHQLLQEMGRDLVRQESPNKPWKRSRLWCHEDSYNVLKHKKGKGNLLGLALDMKMLEKDKLQGSFELDIDALSTMDDLMLLQLNYVQLTGSIKKFPKKLRWLSMLGFPLKSIPLDLPMKKLVALDLSYSCLETFDMSNSNPRLGQTQNLIESCSQDKRLLGSLKILTLRFCKQLRSLGGFSEFPNLEMLTLANCPRLSNVSESIEQCDKLARIDLSSCTMPVELPRSISKLKNIKTLVLDGCNLGESPTKTRDMALPRMIKYHNLGINSQTSSSATVEAIPRAFKSFMISLPSSLVCLSLKDNNLSDNSFPTDFSSLSMLKELYLDGNDIVSLPDCVKRLPRLEVLSMEKCNILTTLERPPRTLKHLIFDKWYSLQKIVFEREMSPLKFSMGSPWPPYSGLVVEGIFKIEAMSDVAEEILLSLGWTSMEFLNDQHLEATDLMRGTHKVQMDYEFGIFSTMYEGIDIPNWIGDRRKGSSISFTISSPHYNLRGINFCHVITNPNTGYFGRDTNHLLLSSIRVCNITKNRTWIYNRYDYSTTPIPERVILLSHWMFGKNEMGDGDEVTISTKGPPAQPRPLECGISLVYDDGKMEEDPLSYYKSWNHIIGGDLSAFQTTRGEYLLDVTRFFGTISLYCPFFEDNCYYEGTDHIC</sequence>
<dbReference type="InterPro" id="IPR032675">
    <property type="entry name" value="LRR_dom_sf"/>
</dbReference>
<feature type="domain" description="TIR" evidence="5">
    <location>
        <begin position="77"/>
        <end position="252"/>
    </location>
</feature>
<dbReference type="InterPro" id="IPR035897">
    <property type="entry name" value="Toll_tir_struct_dom_sf"/>
</dbReference>
<dbReference type="GO" id="GO:0043531">
    <property type="term" value="F:ADP binding"/>
    <property type="evidence" value="ECO:0007669"/>
    <property type="project" value="InterPro"/>
</dbReference>
<reference evidence="6" key="1">
    <citation type="submission" date="2023-03" db="EMBL/GenBank/DDBJ databases">
        <title>Chromosome-scale reference genome and RAD-based genetic map of yellow starthistle (Centaurea solstitialis) reveal putative structural variation and QTLs associated with invader traits.</title>
        <authorList>
            <person name="Reatini B."/>
            <person name="Cang F.A."/>
            <person name="Jiang Q."/>
            <person name="Mckibben M.T.W."/>
            <person name="Barker M.S."/>
            <person name="Rieseberg L.H."/>
            <person name="Dlugosch K.M."/>
        </authorList>
    </citation>
    <scope>NUCLEOTIDE SEQUENCE</scope>
    <source>
        <strain evidence="6">CAN-66</strain>
        <tissue evidence="6">Leaf</tissue>
    </source>
</reference>
<dbReference type="PROSITE" id="PS50104">
    <property type="entry name" value="TIR"/>
    <property type="match status" value="1"/>
</dbReference>
<dbReference type="InterPro" id="IPR002182">
    <property type="entry name" value="NB-ARC"/>
</dbReference>
<keyword evidence="2" id="KW-0677">Repeat</keyword>
<evidence type="ECO:0000259" key="5">
    <source>
        <dbReference type="PROSITE" id="PS50104"/>
    </source>
</evidence>
<dbReference type="PRINTS" id="PR00364">
    <property type="entry name" value="DISEASERSIST"/>
</dbReference>
<dbReference type="GO" id="GO:0007165">
    <property type="term" value="P:signal transduction"/>
    <property type="evidence" value="ECO:0007669"/>
    <property type="project" value="InterPro"/>
</dbReference>
<keyword evidence="4" id="KW-1133">Transmembrane helix</keyword>
<dbReference type="Gene3D" id="3.40.50.10140">
    <property type="entry name" value="Toll/interleukin-1 receptor homology (TIR) domain"/>
    <property type="match status" value="1"/>
</dbReference>
<dbReference type="SUPFAM" id="SSF52200">
    <property type="entry name" value="Toll/Interleukin receptor TIR domain"/>
    <property type="match status" value="1"/>
</dbReference>
<dbReference type="Gene3D" id="3.40.50.300">
    <property type="entry name" value="P-loop containing nucleotide triphosphate hydrolases"/>
    <property type="match status" value="1"/>
</dbReference>
<name>A0AA38WN42_9ASTR</name>